<dbReference type="STRING" id="8081.ENSPREP00000010844"/>
<reference evidence="9" key="3">
    <citation type="submission" date="2025-09" db="UniProtKB">
        <authorList>
            <consortium name="Ensembl"/>
        </authorList>
    </citation>
    <scope>IDENTIFICATION</scope>
    <source>
        <strain evidence="9">Guanapo</strain>
    </source>
</reference>
<dbReference type="Gene3D" id="3.30.497.10">
    <property type="entry name" value="Antithrombin, subunit I, domain 2"/>
    <property type="match status" value="1"/>
</dbReference>
<evidence type="ECO:0000313" key="10">
    <source>
        <dbReference type="Proteomes" id="UP000242638"/>
    </source>
</evidence>
<name>A0A3P9NMR5_POERE</name>
<evidence type="ECO:0000259" key="8">
    <source>
        <dbReference type="Pfam" id="PF00079"/>
    </source>
</evidence>
<comment type="subunit">
    <text evidence="6">Forms a complex with the monomeric form of beta-tryptase.</text>
</comment>
<dbReference type="Proteomes" id="UP000242638">
    <property type="component" value="Unassembled WGS sequence"/>
</dbReference>
<dbReference type="SUPFAM" id="SSF56574">
    <property type="entry name" value="Serpins"/>
    <property type="match status" value="1"/>
</dbReference>
<keyword evidence="10" id="KW-1185">Reference proteome</keyword>
<dbReference type="PROSITE" id="PS00284">
    <property type="entry name" value="SERPIN"/>
    <property type="match status" value="1"/>
</dbReference>
<dbReference type="AlphaFoldDB" id="A0A3P9NMR5"/>
<dbReference type="InterPro" id="IPR042185">
    <property type="entry name" value="Serpin_sf_2"/>
</dbReference>
<protein>
    <recommendedName>
        <fullName evidence="7">Serpin B6</fullName>
    </recommendedName>
</protein>
<dbReference type="Ensembl" id="ENSPRET00000010971.1">
    <property type="protein sequence ID" value="ENSPREP00000010844.1"/>
    <property type="gene ID" value="ENSPREG00000007408.1"/>
</dbReference>
<dbReference type="InterPro" id="IPR023796">
    <property type="entry name" value="Serpin_dom"/>
</dbReference>
<dbReference type="GeneTree" id="ENSGT00940000161205"/>
<dbReference type="GO" id="GO:0004867">
    <property type="term" value="F:serine-type endopeptidase inhibitor activity"/>
    <property type="evidence" value="ECO:0007669"/>
    <property type="project" value="UniProtKB-KW"/>
</dbReference>
<evidence type="ECO:0000313" key="9">
    <source>
        <dbReference type="Ensembl" id="ENSPREP00000010844.1"/>
    </source>
</evidence>
<dbReference type="GO" id="GO:0005737">
    <property type="term" value="C:cytoplasm"/>
    <property type="evidence" value="ECO:0007669"/>
    <property type="project" value="UniProtKB-SubCell"/>
</dbReference>
<dbReference type="InterPro" id="IPR036186">
    <property type="entry name" value="Serpin_sf"/>
</dbReference>
<dbReference type="FunFam" id="2.10.310.10:FF:000001">
    <property type="entry name" value="Serpin family A member 1"/>
    <property type="match status" value="1"/>
</dbReference>
<evidence type="ECO:0000256" key="7">
    <source>
        <dbReference type="ARBA" id="ARBA00039202"/>
    </source>
</evidence>
<reference evidence="9" key="2">
    <citation type="submission" date="2025-08" db="UniProtKB">
        <authorList>
            <consortium name="Ensembl"/>
        </authorList>
    </citation>
    <scope>IDENTIFICATION</scope>
    <source>
        <strain evidence="9">Guanapo</strain>
    </source>
</reference>
<organism evidence="9 10">
    <name type="scientific">Poecilia reticulata</name>
    <name type="common">Guppy</name>
    <name type="synonym">Acanthophacelus reticulatus</name>
    <dbReference type="NCBI Taxonomy" id="8081"/>
    <lineage>
        <taxon>Eukaryota</taxon>
        <taxon>Metazoa</taxon>
        <taxon>Chordata</taxon>
        <taxon>Craniata</taxon>
        <taxon>Vertebrata</taxon>
        <taxon>Euteleostomi</taxon>
        <taxon>Actinopterygii</taxon>
        <taxon>Neopterygii</taxon>
        <taxon>Teleostei</taxon>
        <taxon>Neoteleostei</taxon>
        <taxon>Acanthomorphata</taxon>
        <taxon>Ovalentaria</taxon>
        <taxon>Atherinomorphae</taxon>
        <taxon>Cyprinodontiformes</taxon>
        <taxon>Poeciliidae</taxon>
        <taxon>Poeciliinae</taxon>
        <taxon>Poecilia</taxon>
    </lineage>
</organism>
<evidence type="ECO:0000256" key="1">
    <source>
        <dbReference type="ARBA" id="ARBA00004496"/>
    </source>
</evidence>
<reference evidence="10" key="1">
    <citation type="submission" date="2013-11" db="EMBL/GenBank/DDBJ databases">
        <title>The genomic landscape of the Guanapo guppy.</title>
        <authorList>
            <person name="Kuenstner A."/>
            <person name="Dreyer C."/>
        </authorList>
    </citation>
    <scope>NUCLEOTIDE SEQUENCE</scope>
    <source>
        <strain evidence="10">Guanapo</strain>
    </source>
</reference>
<evidence type="ECO:0000256" key="3">
    <source>
        <dbReference type="ARBA" id="ARBA00022690"/>
    </source>
</evidence>
<dbReference type="InterPro" id="IPR042178">
    <property type="entry name" value="Serpin_sf_1"/>
</dbReference>
<dbReference type="PANTHER" id="PTHR11461">
    <property type="entry name" value="SERINE PROTEASE INHIBITOR, SERPIN"/>
    <property type="match status" value="1"/>
</dbReference>
<dbReference type="GO" id="GO:0005615">
    <property type="term" value="C:extracellular space"/>
    <property type="evidence" value="ECO:0007669"/>
    <property type="project" value="InterPro"/>
</dbReference>
<comment type="subcellular location">
    <subcellularLocation>
        <location evidence="1">Cytoplasm</location>
    </subcellularLocation>
</comment>
<dbReference type="Pfam" id="PF00079">
    <property type="entry name" value="Serpin"/>
    <property type="match status" value="1"/>
</dbReference>
<dbReference type="InterPro" id="IPR023795">
    <property type="entry name" value="Serpin_CS"/>
</dbReference>
<keyword evidence="3" id="KW-0646">Protease inhibitor</keyword>
<feature type="domain" description="Serpin" evidence="8">
    <location>
        <begin position="32"/>
        <end position="112"/>
    </location>
</feature>
<evidence type="ECO:0000256" key="6">
    <source>
        <dbReference type="ARBA" id="ARBA00038828"/>
    </source>
</evidence>
<evidence type="ECO:0000256" key="2">
    <source>
        <dbReference type="ARBA" id="ARBA00022490"/>
    </source>
</evidence>
<proteinExistence type="predicted"/>
<evidence type="ECO:0000256" key="5">
    <source>
        <dbReference type="ARBA" id="ARBA00022990"/>
    </source>
</evidence>
<sequence length="112" mass="12983">YLRKNYCQWLQAGLIEVLTCKIQHWDDFKYLVTGMSGNKDLFLSNVSHKAFVEVNEKGTEAAASTQMFFRCLRSFLPRVNIPISFTADHPFLFFIRHDPTKTILFAGRFCSP</sequence>
<evidence type="ECO:0000256" key="4">
    <source>
        <dbReference type="ARBA" id="ARBA00022900"/>
    </source>
</evidence>
<dbReference type="InterPro" id="IPR000215">
    <property type="entry name" value="Serpin_fam"/>
</dbReference>
<dbReference type="Gene3D" id="2.30.39.10">
    <property type="entry name" value="Alpha-1-antitrypsin, domain 1"/>
    <property type="match status" value="1"/>
</dbReference>
<keyword evidence="4" id="KW-0722">Serine protease inhibitor</keyword>
<dbReference type="PANTHER" id="PTHR11461:SF204">
    <property type="entry name" value="SERPIN B6"/>
    <property type="match status" value="1"/>
</dbReference>
<keyword evidence="5" id="KW-0007">Acetylation</keyword>
<accession>A0A3P9NMR5</accession>
<keyword evidence="2" id="KW-0963">Cytoplasm</keyword>